<dbReference type="InterPro" id="IPR029063">
    <property type="entry name" value="SAM-dependent_MTases_sf"/>
</dbReference>
<dbReference type="InterPro" id="IPR005299">
    <property type="entry name" value="MeTrfase_7"/>
</dbReference>
<name>A0A5C3F1A6_9BASI</name>
<evidence type="ECO:0000256" key="1">
    <source>
        <dbReference type="SAM" id="MobiDB-lite"/>
    </source>
</evidence>
<dbReference type="GO" id="GO:0008168">
    <property type="term" value="F:methyltransferase activity"/>
    <property type="evidence" value="ECO:0007669"/>
    <property type="project" value="InterPro"/>
</dbReference>
<feature type="compositionally biased region" description="Polar residues" evidence="1">
    <location>
        <begin position="84"/>
        <end position="93"/>
    </location>
</feature>
<dbReference type="Gene3D" id="3.40.50.150">
    <property type="entry name" value="Vaccinia Virus protein VP39"/>
    <property type="match status" value="1"/>
</dbReference>
<gene>
    <name evidence="2" type="ORF">PSFLO_03685</name>
</gene>
<dbReference type="EMBL" id="OOIP01000009">
    <property type="protein sequence ID" value="SPO38208.1"/>
    <property type="molecule type" value="Genomic_DNA"/>
</dbReference>
<feature type="compositionally biased region" description="Basic and acidic residues" evidence="1">
    <location>
        <begin position="50"/>
        <end position="61"/>
    </location>
</feature>
<dbReference type="SUPFAM" id="SSF53335">
    <property type="entry name" value="S-adenosyl-L-methionine-dependent methyltransferases"/>
    <property type="match status" value="1"/>
</dbReference>
<feature type="compositionally biased region" description="Low complexity" evidence="1">
    <location>
        <begin position="879"/>
        <end position="897"/>
    </location>
</feature>
<keyword evidence="3" id="KW-1185">Reference proteome</keyword>
<dbReference type="PANTHER" id="PTHR31009">
    <property type="entry name" value="S-ADENOSYL-L-METHIONINE:CARBOXYL METHYLTRANSFERASE FAMILY PROTEIN"/>
    <property type="match status" value="1"/>
</dbReference>
<feature type="compositionally biased region" description="Basic and acidic residues" evidence="1">
    <location>
        <begin position="152"/>
        <end position="164"/>
    </location>
</feature>
<dbReference type="OrthoDB" id="2561385at2759"/>
<accession>A0A5C3F1A6</accession>
<feature type="region of interest" description="Disordered" evidence="1">
    <location>
        <begin position="1"/>
        <end position="64"/>
    </location>
</feature>
<feature type="region of interest" description="Disordered" evidence="1">
    <location>
        <begin position="250"/>
        <end position="270"/>
    </location>
</feature>
<sequence>MQPDFDITRSGSGIPGPPPEVEPLSPKRTLSIVDESPSPPSPQLRRQTAIRRDGSSPDLKARSSRAYLGRISSPLHHELAASAHATQSSLADLTTSETSSEGAATVRAGARIRNGSISRNGTSKLALSFAQGDDDDPTGIVAHKRLSALSGDDPRTPRPRDAHTDSPVSATSSYDSEDDKQLLTPLDGSGSSIALDDAAMATPLSDSFSRASISTPPEPLTAARVGMRLGIGNIGASTDVGSLGIGLDGRRGMPDATPSPKPDDDLSKRDLSAPMMRTTSSSQRAPVLSRETLYQIGTVAGLTPPVSSVTATGGLPTEVSSVVSNGLEMGLGVNLASSALINSIPGATSAVSGLAEPRYHRPGGTSYDSAPLQRDAFSPVLTDRAPAQAAPKPQTRSQSPSTDGAESDLHRRRTTGWMEGNGRRPDPSRQARHHRADTHDPIISHARSQLLQQQHEKQQHHQNNYISLRSSPMITTQDLPIGYMLDMPLSAETSLDRNSSLGGHSSTRARASISGSTHPETPSFGEHATLSPDAHMHADGLNPFQLRGDGMRGGAGRANRAHDHPVHDGQASGPHNGALMGLGAGGHFAPGVRAKVAEVLPRLISDIPLTGHEGETVTIAEYGCLNTRSVQLMQPIISWFAEKAQQGASPANTAADAAADPSTGYFGLGGEPSLGASMRTALGSGPKSDVPCRVNFSIVHEDSPQADFRPVAQTLNSSSDSYLNSHWQATHEPSLQNAIFQSFVSRPFASRIVPPSTVHLGISLMDLHWSHTPRNPAVSQATSAHAELTAFLTARAHEFRQGGVFLMAYIARSEEGAKLPLPERPRSTINCDDSGKADGLHLSRLADDGGGGGGSVVDLSDAMSPPPSVPGVFRERSRSNSTPNRPTVTSPTSTSTRRSTDIWTTLTDTLAPCLQRLVSCGMLKSDVARHLLTLPMHPRTPKQTQNVLRSVKHLWSVEWSCGLDEALPPSEDHTPTGASELRSEAEPLRLPHPAWKALQAGTLSRVAFAEHMIQLFKNLYEAHFRVILREKGRLSKGAVEFVLDSLWDVLQSRIDDQEPCPIAQCELEVQVVALRRL</sequence>
<proteinExistence type="predicted"/>
<evidence type="ECO:0000313" key="2">
    <source>
        <dbReference type="EMBL" id="SPO38208.1"/>
    </source>
</evidence>
<protein>
    <submittedName>
        <fullName evidence="2">Uncharacterized protein</fullName>
    </submittedName>
</protein>
<dbReference type="Proteomes" id="UP000323386">
    <property type="component" value="Unassembled WGS sequence"/>
</dbReference>
<feature type="compositionally biased region" description="Basic and acidic residues" evidence="1">
    <location>
        <begin position="261"/>
        <end position="270"/>
    </location>
</feature>
<feature type="region of interest" description="Disordered" evidence="1">
    <location>
        <begin position="495"/>
        <end position="527"/>
    </location>
</feature>
<feature type="region of interest" description="Disordered" evidence="1">
    <location>
        <begin position="966"/>
        <end position="985"/>
    </location>
</feature>
<feature type="region of interest" description="Disordered" evidence="1">
    <location>
        <begin position="384"/>
        <end position="436"/>
    </location>
</feature>
<evidence type="ECO:0000313" key="3">
    <source>
        <dbReference type="Proteomes" id="UP000323386"/>
    </source>
</evidence>
<reference evidence="2 3" key="1">
    <citation type="submission" date="2018-03" db="EMBL/GenBank/DDBJ databases">
        <authorList>
            <person name="Guldener U."/>
        </authorList>
    </citation>
    <scope>NUCLEOTIDE SEQUENCE [LARGE SCALE GENOMIC DNA]</scope>
    <source>
        <strain evidence="2 3">DAOM196992</strain>
    </source>
</reference>
<dbReference type="AlphaFoldDB" id="A0A5C3F1A6"/>
<feature type="region of interest" description="Disordered" evidence="1">
    <location>
        <begin position="145"/>
        <end position="189"/>
    </location>
</feature>
<feature type="compositionally biased region" description="Polar residues" evidence="1">
    <location>
        <begin position="394"/>
        <end position="404"/>
    </location>
</feature>
<feature type="region of interest" description="Disordered" evidence="1">
    <location>
        <begin position="840"/>
        <end position="899"/>
    </location>
</feature>
<organism evidence="2 3">
    <name type="scientific">Pseudozyma flocculosa</name>
    <dbReference type="NCBI Taxonomy" id="84751"/>
    <lineage>
        <taxon>Eukaryota</taxon>
        <taxon>Fungi</taxon>
        <taxon>Dikarya</taxon>
        <taxon>Basidiomycota</taxon>
        <taxon>Ustilaginomycotina</taxon>
        <taxon>Ustilaginomycetes</taxon>
        <taxon>Ustilaginales</taxon>
        <taxon>Ustilaginaceae</taxon>
        <taxon>Pseudozyma</taxon>
    </lineage>
</organism>
<feature type="compositionally biased region" description="Polar residues" evidence="1">
    <location>
        <begin position="495"/>
        <end position="520"/>
    </location>
</feature>
<feature type="region of interest" description="Disordered" evidence="1">
    <location>
        <begin position="79"/>
        <end position="107"/>
    </location>
</feature>